<evidence type="ECO:0000256" key="5">
    <source>
        <dbReference type="ARBA" id="ARBA00022856"/>
    </source>
</evidence>
<feature type="transmembrane region" description="Helical" evidence="10">
    <location>
        <begin position="47"/>
        <end position="66"/>
    </location>
</feature>
<accession>A0A6I3NBL4</accession>
<dbReference type="Gene3D" id="1.10.3720.10">
    <property type="entry name" value="MetI-like"/>
    <property type="match status" value="1"/>
</dbReference>
<evidence type="ECO:0000256" key="7">
    <source>
        <dbReference type="ARBA" id="ARBA00022989"/>
    </source>
</evidence>
<feature type="transmembrane region" description="Helical" evidence="10">
    <location>
        <begin position="389"/>
        <end position="409"/>
    </location>
</feature>
<sequence>MISKKFDPELFERAQLNHAKGDEIKTESLNFWQDAFRRLRQNKPSIISLYAIILLVVVSFLAQMIGPKHSNGNAVRYDQTPIIIEESTGVAIEKGRLNYLPPRIPGIEKLGIADGTMKKDLTNLELMVGSNLPEDISKLNSPLTKAEFVEALGIKYHPYDYQIISWTGEGENKEVTIQLTGSSTTETVPVSELMSEYSSYSDLDSFEFISSSVDQYGVQMLKVKVNVYVKNNIEHLYFYFGTDELGFDVWTRLWTGVQVSLLIGFLSLIIDFTIGILYGSIAGFYGGTAIDNVMMRITEILGSIPTTVVLIIFITIRDPFIDGIESLLHLKLSNVQASFITLIIAMSLTGWISVARVVRAQYLKLKDQEFVMASTTLGASSTRIIFKHLFPNIIGQLVVMATFSIPGAIATEAMLSFIGLGLPIPMSSLGVLLSNGNKVMTSYPYLMIIPSFFMVYLMLAINLLANGLRDALDPRLRGK</sequence>
<dbReference type="RefSeq" id="WP_006784303.1">
    <property type="nucleotide sequence ID" value="NZ_CABJBH010000012.1"/>
</dbReference>
<dbReference type="Pfam" id="PF12911">
    <property type="entry name" value="OppC_N"/>
    <property type="match status" value="1"/>
</dbReference>
<evidence type="ECO:0000256" key="2">
    <source>
        <dbReference type="ARBA" id="ARBA00022448"/>
    </source>
</evidence>
<evidence type="ECO:0000256" key="10">
    <source>
        <dbReference type="RuleBase" id="RU363032"/>
    </source>
</evidence>
<keyword evidence="3" id="KW-1003">Cell membrane</keyword>
<evidence type="ECO:0000256" key="4">
    <source>
        <dbReference type="ARBA" id="ARBA00022692"/>
    </source>
</evidence>
<evidence type="ECO:0000313" key="14">
    <source>
        <dbReference type="Proteomes" id="UP000487649"/>
    </source>
</evidence>
<keyword evidence="5" id="KW-0571">Peptide transport</keyword>
<keyword evidence="7 10" id="KW-1133">Transmembrane helix</keyword>
<evidence type="ECO:0000256" key="3">
    <source>
        <dbReference type="ARBA" id="ARBA00022475"/>
    </source>
</evidence>
<dbReference type="GO" id="GO:0015833">
    <property type="term" value="P:peptide transport"/>
    <property type="evidence" value="ECO:0007669"/>
    <property type="project" value="UniProtKB-KW"/>
</dbReference>
<feature type="transmembrane region" description="Helical" evidence="10">
    <location>
        <begin position="336"/>
        <end position="358"/>
    </location>
</feature>
<evidence type="ECO:0000313" key="13">
    <source>
        <dbReference type="EMBL" id="MTL94548.1"/>
    </source>
</evidence>
<keyword evidence="6" id="KW-0653">Protein transport</keyword>
<comment type="subcellular location">
    <subcellularLocation>
        <location evidence="1 10">Cell membrane</location>
        <topology evidence="1 10">Multi-pass membrane protein</topology>
    </subcellularLocation>
</comment>
<feature type="transmembrane region" description="Helical" evidence="10">
    <location>
        <begin position="297"/>
        <end position="316"/>
    </location>
</feature>
<dbReference type="PROSITE" id="PS50928">
    <property type="entry name" value="ABC_TM1"/>
    <property type="match status" value="1"/>
</dbReference>
<feature type="domain" description="ABC transmembrane type-1" evidence="11">
    <location>
        <begin position="257"/>
        <end position="465"/>
    </location>
</feature>
<reference evidence="13 14" key="1">
    <citation type="journal article" date="2019" name="Nat. Med.">
        <title>A library of human gut bacterial isolates paired with longitudinal multiomics data enables mechanistic microbiome research.</title>
        <authorList>
            <person name="Poyet M."/>
            <person name="Groussin M."/>
            <person name="Gibbons S.M."/>
            <person name="Avila-Pacheco J."/>
            <person name="Jiang X."/>
            <person name="Kearney S.M."/>
            <person name="Perrotta A.R."/>
            <person name="Berdy B."/>
            <person name="Zhao S."/>
            <person name="Lieberman T.D."/>
            <person name="Swanson P.K."/>
            <person name="Smith M."/>
            <person name="Roesemann S."/>
            <person name="Alexander J.E."/>
            <person name="Rich S.A."/>
            <person name="Livny J."/>
            <person name="Vlamakis H."/>
            <person name="Clish C."/>
            <person name="Bullock K."/>
            <person name="Deik A."/>
            <person name="Scott J."/>
            <person name="Pierce K.A."/>
            <person name="Xavier R.J."/>
            <person name="Alm E.J."/>
        </authorList>
    </citation>
    <scope>NUCLEOTIDE SEQUENCE</scope>
    <source>
        <strain evidence="13">BIOML-A179</strain>
        <strain evidence="12 14">BIOML-A198</strain>
    </source>
</reference>
<dbReference type="PANTHER" id="PTHR43386:SF24">
    <property type="entry name" value="OLIGOPEPTIDE TRANSPORT SYSTEM PERMEASE PROTEIN AMID"/>
    <property type="match status" value="1"/>
</dbReference>
<keyword evidence="2 10" id="KW-0813">Transport</keyword>
<dbReference type="AlphaFoldDB" id="A0A6I3NBL4"/>
<evidence type="ECO:0000256" key="8">
    <source>
        <dbReference type="ARBA" id="ARBA00023136"/>
    </source>
</evidence>
<dbReference type="InterPro" id="IPR000515">
    <property type="entry name" value="MetI-like"/>
</dbReference>
<dbReference type="EMBL" id="WMQV01000017">
    <property type="protein sequence ID" value="MTL94548.1"/>
    <property type="molecule type" value="Genomic_DNA"/>
</dbReference>
<dbReference type="PANTHER" id="PTHR43386">
    <property type="entry name" value="OLIGOPEPTIDE TRANSPORT SYSTEM PERMEASE PROTEIN APPC"/>
    <property type="match status" value="1"/>
</dbReference>
<dbReference type="InterPro" id="IPR050366">
    <property type="entry name" value="BP-dependent_transpt_permease"/>
</dbReference>
<dbReference type="SUPFAM" id="SSF161098">
    <property type="entry name" value="MetI-like"/>
    <property type="match status" value="1"/>
</dbReference>
<evidence type="ECO:0000256" key="1">
    <source>
        <dbReference type="ARBA" id="ARBA00004651"/>
    </source>
</evidence>
<feature type="transmembrane region" description="Helical" evidence="10">
    <location>
        <begin position="261"/>
        <end position="285"/>
    </location>
</feature>
<evidence type="ECO:0000313" key="12">
    <source>
        <dbReference type="EMBL" id="MTK22342.1"/>
    </source>
</evidence>
<evidence type="ECO:0000259" key="11">
    <source>
        <dbReference type="PROSITE" id="PS50928"/>
    </source>
</evidence>
<comment type="similarity">
    <text evidence="9">Belongs to the binding-protein-dependent transport system permease family. OppBC subfamily.</text>
</comment>
<dbReference type="InterPro" id="IPR025966">
    <property type="entry name" value="OppC_N"/>
</dbReference>
<dbReference type="EMBL" id="WMQE01000035">
    <property type="protein sequence ID" value="MTK22342.1"/>
    <property type="molecule type" value="Genomic_DNA"/>
</dbReference>
<dbReference type="GO" id="GO:0005886">
    <property type="term" value="C:plasma membrane"/>
    <property type="evidence" value="ECO:0007669"/>
    <property type="project" value="UniProtKB-SubCell"/>
</dbReference>
<protein>
    <submittedName>
        <fullName evidence="13">ABC transporter permease subunit</fullName>
    </submittedName>
</protein>
<dbReference type="GO" id="GO:0055085">
    <property type="term" value="P:transmembrane transport"/>
    <property type="evidence" value="ECO:0007669"/>
    <property type="project" value="InterPro"/>
</dbReference>
<evidence type="ECO:0000256" key="9">
    <source>
        <dbReference type="ARBA" id="ARBA00024202"/>
    </source>
</evidence>
<feature type="transmembrane region" description="Helical" evidence="10">
    <location>
        <begin position="415"/>
        <end position="433"/>
    </location>
</feature>
<proteinExistence type="inferred from homology"/>
<dbReference type="InterPro" id="IPR035906">
    <property type="entry name" value="MetI-like_sf"/>
</dbReference>
<dbReference type="CDD" id="cd06261">
    <property type="entry name" value="TM_PBP2"/>
    <property type="match status" value="1"/>
</dbReference>
<dbReference type="Pfam" id="PF00528">
    <property type="entry name" value="BPD_transp_1"/>
    <property type="match status" value="1"/>
</dbReference>
<dbReference type="GeneID" id="60057523"/>
<dbReference type="Proteomes" id="UP000487649">
    <property type="component" value="Unassembled WGS sequence"/>
</dbReference>
<feature type="transmembrane region" description="Helical" evidence="10">
    <location>
        <begin position="445"/>
        <end position="465"/>
    </location>
</feature>
<dbReference type="GO" id="GO:0015031">
    <property type="term" value="P:protein transport"/>
    <property type="evidence" value="ECO:0007669"/>
    <property type="project" value="UniProtKB-KW"/>
</dbReference>
<organism evidence="13">
    <name type="scientific">Turicibacter sanguinis</name>
    <dbReference type="NCBI Taxonomy" id="154288"/>
    <lineage>
        <taxon>Bacteria</taxon>
        <taxon>Bacillati</taxon>
        <taxon>Bacillota</taxon>
        <taxon>Erysipelotrichia</taxon>
        <taxon>Erysipelotrichales</taxon>
        <taxon>Turicibacteraceae</taxon>
        <taxon>Turicibacter</taxon>
    </lineage>
</organism>
<gene>
    <name evidence="13" type="ORF">GMA64_08430</name>
    <name evidence="12" type="ORF">GMA92_13065</name>
</gene>
<keyword evidence="8 10" id="KW-0472">Membrane</keyword>
<comment type="caution">
    <text evidence="13">The sequence shown here is derived from an EMBL/GenBank/DDBJ whole genome shotgun (WGS) entry which is preliminary data.</text>
</comment>
<keyword evidence="4 10" id="KW-0812">Transmembrane</keyword>
<name>A0A6I3NBL4_9FIRM</name>
<evidence type="ECO:0000256" key="6">
    <source>
        <dbReference type="ARBA" id="ARBA00022927"/>
    </source>
</evidence>